<dbReference type="Gene3D" id="2.40.240.20">
    <property type="entry name" value="Hypothetical PUA domain-like, domain 1"/>
    <property type="match status" value="1"/>
</dbReference>
<organism evidence="15">
    <name type="scientific">uncultured alpha proteobacterium EB080_L06A09</name>
    <dbReference type="NCBI Taxonomy" id="710794"/>
    <lineage>
        <taxon>Bacteria</taxon>
        <taxon>Pseudomonadati</taxon>
        <taxon>Pseudomonadota</taxon>
        <taxon>Alphaproteobacteria</taxon>
        <taxon>environmental samples</taxon>
    </lineage>
</organism>
<keyword evidence="6 12" id="KW-0698">rRNA processing</keyword>
<evidence type="ECO:0000256" key="8">
    <source>
        <dbReference type="ARBA" id="ARBA00022679"/>
    </source>
</evidence>
<keyword evidence="5 12" id="KW-0963">Cytoplasm</keyword>
<evidence type="ECO:0000259" key="14">
    <source>
        <dbReference type="Pfam" id="PF20260"/>
    </source>
</evidence>
<dbReference type="EC" id="2.1.1.193" evidence="3 12"/>
<comment type="catalytic activity">
    <reaction evidence="11 12">
        <text>uridine(1498) in 16S rRNA + S-adenosyl-L-methionine = N(3)-methyluridine(1498) in 16S rRNA + S-adenosyl-L-homocysteine + H(+)</text>
        <dbReference type="Rhea" id="RHEA:42920"/>
        <dbReference type="Rhea" id="RHEA-COMP:10283"/>
        <dbReference type="Rhea" id="RHEA-COMP:10284"/>
        <dbReference type="ChEBI" id="CHEBI:15378"/>
        <dbReference type="ChEBI" id="CHEBI:57856"/>
        <dbReference type="ChEBI" id="CHEBI:59789"/>
        <dbReference type="ChEBI" id="CHEBI:65315"/>
        <dbReference type="ChEBI" id="CHEBI:74502"/>
        <dbReference type="EC" id="2.1.1.193"/>
    </reaction>
</comment>
<evidence type="ECO:0000256" key="1">
    <source>
        <dbReference type="ARBA" id="ARBA00004496"/>
    </source>
</evidence>
<evidence type="ECO:0000256" key="10">
    <source>
        <dbReference type="ARBA" id="ARBA00025699"/>
    </source>
</evidence>
<evidence type="ECO:0000256" key="11">
    <source>
        <dbReference type="ARBA" id="ARBA00047944"/>
    </source>
</evidence>
<comment type="function">
    <text evidence="10 12">Specifically methylates the N3 position of the uracil ring of uridine 1498 (m3U1498) in 16S rRNA. Acts on the fully assembled 30S ribosomal subunit.</text>
</comment>
<dbReference type="InterPro" id="IPR006700">
    <property type="entry name" value="RsmE"/>
</dbReference>
<evidence type="ECO:0000256" key="12">
    <source>
        <dbReference type="PIRNR" id="PIRNR015601"/>
    </source>
</evidence>
<dbReference type="GO" id="GO:0070042">
    <property type="term" value="F:rRNA (uridine-N3-)-methyltransferase activity"/>
    <property type="evidence" value="ECO:0007669"/>
    <property type="project" value="TreeGrafter"/>
</dbReference>
<dbReference type="InterPro" id="IPR046886">
    <property type="entry name" value="RsmE_MTase_dom"/>
</dbReference>
<dbReference type="NCBIfam" id="TIGR00046">
    <property type="entry name" value="RsmE family RNA methyltransferase"/>
    <property type="match status" value="1"/>
</dbReference>
<evidence type="ECO:0000259" key="13">
    <source>
        <dbReference type="Pfam" id="PF04452"/>
    </source>
</evidence>
<evidence type="ECO:0000256" key="3">
    <source>
        <dbReference type="ARBA" id="ARBA00012328"/>
    </source>
</evidence>
<dbReference type="NCBIfam" id="NF008696">
    <property type="entry name" value="PRK11713.3-5"/>
    <property type="match status" value="1"/>
</dbReference>
<dbReference type="PIRSF" id="PIRSF015601">
    <property type="entry name" value="MTase_slr0722"/>
    <property type="match status" value="1"/>
</dbReference>
<comment type="subcellular location">
    <subcellularLocation>
        <location evidence="1 12">Cytoplasm</location>
    </subcellularLocation>
</comment>
<evidence type="ECO:0000256" key="2">
    <source>
        <dbReference type="ARBA" id="ARBA00005528"/>
    </source>
</evidence>
<dbReference type="EMBL" id="GU474938">
    <property type="protein sequence ID" value="ADI20114.1"/>
    <property type="molecule type" value="Genomic_DNA"/>
</dbReference>
<feature type="domain" description="Ribosomal RNA small subunit methyltransferase E methyltransferase" evidence="13">
    <location>
        <begin position="79"/>
        <end position="236"/>
    </location>
</feature>
<dbReference type="InterPro" id="IPR029028">
    <property type="entry name" value="Alpha/beta_knot_MTases"/>
</dbReference>
<feature type="domain" description="Ribosomal RNA small subunit methyltransferase E PUA-like" evidence="14">
    <location>
        <begin position="23"/>
        <end position="67"/>
    </location>
</feature>
<dbReference type="Pfam" id="PF20260">
    <property type="entry name" value="PUA_4"/>
    <property type="match status" value="1"/>
</dbReference>
<name>E0Y0C3_9PROT</name>
<dbReference type="SUPFAM" id="SSF75217">
    <property type="entry name" value="alpha/beta knot"/>
    <property type="match status" value="1"/>
</dbReference>
<sequence length="243" mass="27473">MNIRSKIRLFVDTPLGEGQSILLDRDQANYLFNVMRLNIGDYISVFNGKDGEWQADVLHANKRKGILVAKYQSMQQLNPPDLWLLFAPIKKTRTDFIVEKATEMGVSRIFPVNTDYTNSDRIKQSRLQSHSIEAAEQCGGTYVPPVDELSKLTSILKDWPKDRCLIFCDENKVGEAVKTFKSSVCDKWAILIGPEGGFSKNEIKYLKSLEFVTSISLGPRILRADTAVVAALAIWQKEIGDWK</sequence>
<dbReference type="Pfam" id="PF04452">
    <property type="entry name" value="Methyltrans_RNA"/>
    <property type="match status" value="1"/>
</dbReference>
<dbReference type="AlphaFoldDB" id="E0Y0C3"/>
<evidence type="ECO:0000256" key="5">
    <source>
        <dbReference type="ARBA" id="ARBA00022490"/>
    </source>
</evidence>
<reference evidence="15" key="1">
    <citation type="journal article" date="2011" name="Environ. Microbiol.">
        <title>Time-series analyses of Monterey Bay coastal microbial picoplankton using a 'genome proxy' microarray.</title>
        <authorList>
            <person name="Rich V.I."/>
            <person name="Pham V.D."/>
            <person name="Eppley J."/>
            <person name="Shi Y."/>
            <person name="DeLong E.F."/>
        </authorList>
    </citation>
    <scope>NUCLEOTIDE SEQUENCE</scope>
</reference>
<dbReference type="InterPro" id="IPR046887">
    <property type="entry name" value="RsmE_PUA-like"/>
</dbReference>
<evidence type="ECO:0000256" key="6">
    <source>
        <dbReference type="ARBA" id="ARBA00022552"/>
    </source>
</evidence>
<evidence type="ECO:0000256" key="7">
    <source>
        <dbReference type="ARBA" id="ARBA00022603"/>
    </source>
</evidence>
<dbReference type="PANTHER" id="PTHR30027:SF3">
    <property type="entry name" value="16S RRNA (URACIL(1498)-N(3))-METHYLTRANSFERASE"/>
    <property type="match status" value="1"/>
</dbReference>
<proteinExistence type="inferred from homology"/>
<evidence type="ECO:0000256" key="9">
    <source>
        <dbReference type="ARBA" id="ARBA00022691"/>
    </source>
</evidence>
<evidence type="ECO:0000256" key="4">
    <source>
        <dbReference type="ARBA" id="ARBA00013673"/>
    </source>
</evidence>
<keyword evidence="8 12" id="KW-0808">Transferase</keyword>
<dbReference type="SUPFAM" id="SSF88697">
    <property type="entry name" value="PUA domain-like"/>
    <property type="match status" value="1"/>
</dbReference>
<dbReference type="CDD" id="cd18084">
    <property type="entry name" value="RsmE-like"/>
    <property type="match status" value="1"/>
</dbReference>
<dbReference type="InterPro" id="IPR015947">
    <property type="entry name" value="PUA-like_sf"/>
</dbReference>
<evidence type="ECO:0000313" key="15">
    <source>
        <dbReference type="EMBL" id="ADI20114.1"/>
    </source>
</evidence>
<dbReference type="GO" id="GO:0070475">
    <property type="term" value="P:rRNA base methylation"/>
    <property type="evidence" value="ECO:0007669"/>
    <property type="project" value="TreeGrafter"/>
</dbReference>
<accession>E0Y0C3</accession>
<protein>
    <recommendedName>
        <fullName evidence="4 12">Ribosomal RNA small subunit methyltransferase E</fullName>
        <ecNumber evidence="3 12">2.1.1.193</ecNumber>
    </recommendedName>
</protein>
<keyword evidence="9 12" id="KW-0949">S-adenosyl-L-methionine</keyword>
<comment type="similarity">
    <text evidence="2 12">Belongs to the RNA methyltransferase RsmE family.</text>
</comment>
<dbReference type="PANTHER" id="PTHR30027">
    <property type="entry name" value="RIBOSOMAL RNA SMALL SUBUNIT METHYLTRANSFERASE E"/>
    <property type="match status" value="1"/>
</dbReference>
<dbReference type="InterPro" id="IPR029026">
    <property type="entry name" value="tRNA_m1G_MTases_N"/>
</dbReference>
<dbReference type="GO" id="GO:0005737">
    <property type="term" value="C:cytoplasm"/>
    <property type="evidence" value="ECO:0007669"/>
    <property type="project" value="UniProtKB-SubCell"/>
</dbReference>
<dbReference type="Gene3D" id="3.40.1280.10">
    <property type="match status" value="1"/>
</dbReference>
<keyword evidence="7 12" id="KW-0489">Methyltransferase</keyword>